<keyword evidence="5" id="KW-0963">Cytoplasm</keyword>
<dbReference type="InterPro" id="IPR045864">
    <property type="entry name" value="aa-tRNA-synth_II/BPL/LPL"/>
</dbReference>
<comment type="similarity">
    <text evidence="2">Belongs to the class-II aminoacyl-tRNA synthetase family. Type 2 subfamily.</text>
</comment>
<evidence type="ECO:0000256" key="11">
    <source>
        <dbReference type="ARBA" id="ARBA00033155"/>
    </source>
</evidence>
<evidence type="ECO:0000256" key="12">
    <source>
        <dbReference type="ARBA" id="ARBA00047904"/>
    </source>
</evidence>
<dbReference type="InterPro" id="IPR004523">
    <property type="entry name" value="Asp-tRNA_synthase_2"/>
</dbReference>
<dbReference type="NCBIfam" id="NF003483">
    <property type="entry name" value="PRK05159.1"/>
    <property type="match status" value="1"/>
</dbReference>
<dbReference type="EMBL" id="JASBNA010000136">
    <property type="protein sequence ID" value="KAK7676082.1"/>
    <property type="molecule type" value="Genomic_DNA"/>
</dbReference>
<keyword evidence="9" id="KW-0648">Protein biosynthesis</keyword>
<dbReference type="GO" id="GO:0003723">
    <property type="term" value="F:RNA binding"/>
    <property type="evidence" value="ECO:0007669"/>
    <property type="project" value="TreeGrafter"/>
</dbReference>
<dbReference type="SUPFAM" id="SSF55681">
    <property type="entry name" value="Class II aaRS and biotin synthetases"/>
    <property type="match status" value="1"/>
</dbReference>
<dbReference type="InterPro" id="IPR024320">
    <property type="entry name" value="LPG_synthase_C"/>
</dbReference>
<evidence type="ECO:0000256" key="8">
    <source>
        <dbReference type="ARBA" id="ARBA00022840"/>
    </source>
</evidence>
<evidence type="ECO:0000256" key="3">
    <source>
        <dbReference type="ARBA" id="ARBA00012841"/>
    </source>
</evidence>
<dbReference type="NCBIfam" id="TIGR00458">
    <property type="entry name" value="aspS_nondisc"/>
    <property type="match status" value="1"/>
</dbReference>
<keyword evidence="16" id="KW-1185">Reference proteome</keyword>
<comment type="subcellular location">
    <subcellularLocation>
        <location evidence="1">Cytoplasm</location>
    </subcellularLocation>
</comment>
<dbReference type="SUPFAM" id="SSF50249">
    <property type="entry name" value="Nucleic acid-binding proteins"/>
    <property type="match status" value="1"/>
</dbReference>
<dbReference type="Gene3D" id="3.30.930.10">
    <property type="entry name" value="Bira Bifunctional Protein, Domain 2"/>
    <property type="match status" value="1"/>
</dbReference>
<evidence type="ECO:0000313" key="16">
    <source>
        <dbReference type="Proteomes" id="UP001385951"/>
    </source>
</evidence>
<keyword evidence="6" id="KW-0436">Ligase</keyword>
<accession>A0AAW0FB60</accession>
<dbReference type="EC" id="6.1.1.12" evidence="3"/>
<feature type="compositionally biased region" description="Basic and acidic residues" evidence="13">
    <location>
        <begin position="147"/>
        <end position="157"/>
    </location>
</feature>
<dbReference type="GO" id="GO:0005524">
    <property type="term" value="F:ATP binding"/>
    <property type="evidence" value="ECO:0007669"/>
    <property type="project" value="UniProtKB-KW"/>
</dbReference>
<proteinExistence type="inferred from homology"/>
<name>A0AAW0FB60_9APHY</name>
<dbReference type="AlphaFoldDB" id="A0AAW0FB60"/>
<dbReference type="PANTHER" id="PTHR43450:SF2">
    <property type="entry name" value="ASPARTATE--TRNA LIGASE"/>
    <property type="match status" value="1"/>
</dbReference>
<dbReference type="InterPro" id="IPR012340">
    <property type="entry name" value="NA-bd_OB-fold"/>
</dbReference>
<dbReference type="PRINTS" id="PR01042">
    <property type="entry name" value="TRNASYNTHASP"/>
</dbReference>
<dbReference type="PROSITE" id="PS50862">
    <property type="entry name" value="AA_TRNA_LIGASE_II"/>
    <property type="match status" value="1"/>
</dbReference>
<comment type="caution">
    <text evidence="15">The sequence shown here is derived from an EMBL/GenBank/DDBJ whole genome shotgun (WGS) entry which is preliminary data.</text>
</comment>
<dbReference type="InterPro" id="IPR006195">
    <property type="entry name" value="aa-tRNA-synth_II"/>
</dbReference>
<feature type="region of interest" description="Disordered" evidence="13">
    <location>
        <begin position="33"/>
        <end position="160"/>
    </location>
</feature>
<evidence type="ECO:0000256" key="2">
    <source>
        <dbReference type="ARBA" id="ARBA00005312"/>
    </source>
</evidence>
<feature type="compositionally biased region" description="Basic residues" evidence="13">
    <location>
        <begin position="84"/>
        <end position="103"/>
    </location>
</feature>
<evidence type="ECO:0000256" key="6">
    <source>
        <dbReference type="ARBA" id="ARBA00022598"/>
    </source>
</evidence>
<dbReference type="InterPro" id="IPR004364">
    <property type="entry name" value="Aa-tRNA-synt_II"/>
</dbReference>
<evidence type="ECO:0000256" key="7">
    <source>
        <dbReference type="ARBA" id="ARBA00022741"/>
    </source>
</evidence>
<dbReference type="FunFam" id="2.40.50.140:FF:000132">
    <property type="entry name" value="Aspartyl-tRNA synthetase, cytoplasmic"/>
    <property type="match status" value="1"/>
</dbReference>
<dbReference type="Proteomes" id="UP001385951">
    <property type="component" value="Unassembled WGS sequence"/>
</dbReference>
<feature type="domain" description="Aminoacyl-transfer RNA synthetases class-II family profile" evidence="14">
    <location>
        <begin position="324"/>
        <end position="627"/>
    </location>
</feature>
<gene>
    <name evidence="15" type="ORF">QCA50_020953</name>
</gene>
<dbReference type="CDD" id="cd04320">
    <property type="entry name" value="AspRS_cyto_N"/>
    <property type="match status" value="1"/>
</dbReference>
<dbReference type="FunFam" id="3.30.930.10:FF:000013">
    <property type="entry name" value="Aspartate--tRNA ligase, cytoplasmic"/>
    <property type="match status" value="1"/>
</dbReference>
<evidence type="ECO:0000256" key="9">
    <source>
        <dbReference type="ARBA" id="ARBA00022917"/>
    </source>
</evidence>
<dbReference type="GO" id="GO:0017101">
    <property type="term" value="C:aminoacyl-tRNA synthetase multienzyme complex"/>
    <property type="evidence" value="ECO:0007669"/>
    <property type="project" value="TreeGrafter"/>
</dbReference>
<sequence length="991" mass="111521">MTANGTSPVRSGPHSRNNSLVMSTIRKALSKIVPSVHSDSSSGHTPSHDEVEFKRQSSPISINGHVIFGNGRVSSDLSRDNSRARPRARSAGHGRSKSRSKSRPRPDGTARSRRLSFTELKAERRSERQEREEEEARARREKHRRLRSQDPLKDHYGDLPINMSQTKTERRLDNLRDISTKKPGDKVAFRARVHHIRPLSAKIVFIILRYQMTTVQGVLTEEDNVVSENMVRWVEGINRESIVLVEGTIQEPPKDQHEVKSTTIHEVEIKIEKLFVVAAPTSHLPFQVDDLSRPHEQDGPRVGDRTRLQNRVLDLRAPASQAIFQIHSGVCKLFREALTDRGFIEIQSSKFQESSTESGAAVFKVDYFRRPAFLAQSPQLAKQMCIAADMERVFEIGPVFRAENSNTHRHLTEFTGLDLEMAFENHYEEVLDVIDAMFLTIFRGLQEQFRDQIEIVKRFFPHEDLVFPEQTVRLQYSEGIKMLHEAGYKEEDGRDITDEDDLSTAAERKLGQLVKEKYNTDYYILNKFPLSVRPFYTMPDPENDKFSNSFDIFIRGEEVLSGGQRIHHAPLLEQRMITCGIDPDTMRDYVNGFRWGCPPHGGGGVGLERVVMLFLKLGDIRWASLYPRDPRSFAMNGQDLAEASMAAAAATVLHGPESKTFSPGQPHGELPPLENLIARYGDATNTSWIDPAWTVWRDEATGSAVGYIPSNGFAVAFGNPLCESKQIPRVVKAFLQHLSSDNVNLKPVWCCIDKDTEKYLAVELGWSAVIAVAEERLNPIEVDPANNDKTVRRKIHRAERDGVKVVQVEGKLDEEIKGKIEERCKEWAANRKGTQIHLTGVRPFDDMIHRKYFYAVDKDGNICALVVLAQLAAIHGFQIKWALEFPGAPLGAIEYILANVIKKLGDAGVRSATFGAGATGSLRSVDNIGGFKVRTLEKTYNGISHTFHLTSKGDFRSKFGIEQDPLYICYPKGGLGLKGIEAIMSALQMPK</sequence>
<keyword evidence="8" id="KW-0067">ATP-binding</keyword>
<evidence type="ECO:0000313" key="15">
    <source>
        <dbReference type="EMBL" id="KAK7676082.1"/>
    </source>
</evidence>
<organism evidence="15 16">
    <name type="scientific">Cerrena zonata</name>
    <dbReference type="NCBI Taxonomy" id="2478898"/>
    <lineage>
        <taxon>Eukaryota</taxon>
        <taxon>Fungi</taxon>
        <taxon>Dikarya</taxon>
        <taxon>Basidiomycota</taxon>
        <taxon>Agaricomycotina</taxon>
        <taxon>Agaricomycetes</taxon>
        <taxon>Polyporales</taxon>
        <taxon>Cerrenaceae</taxon>
        <taxon>Cerrena</taxon>
    </lineage>
</organism>
<reference evidence="15 16" key="1">
    <citation type="submission" date="2022-09" db="EMBL/GenBank/DDBJ databases">
        <authorList>
            <person name="Palmer J.M."/>
        </authorList>
    </citation>
    <scope>NUCLEOTIDE SEQUENCE [LARGE SCALE GENOMIC DNA]</scope>
    <source>
        <strain evidence="15 16">DSM 7382</strain>
    </source>
</reference>
<feature type="compositionally biased region" description="Basic and acidic residues" evidence="13">
    <location>
        <begin position="120"/>
        <end position="138"/>
    </location>
</feature>
<dbReference type="InterPro" id="IPR002312">
    <property type="entry name" value="Asp/Asn-tRNA-synth_IIb"/>
</dbReference>
<protein>
    <recommendedName>
        <fullName evidence="4">Aspartate--tRNA ligase, cytoplasmic</fullName>
        <ecNumber evidence="3">6.1.1.12</ecNumber>
    </recommendedName>
    <alternativeName>
        <fullName evidence="11">Aspartyl-tRNA synthetase</fullName>
    </alternativeName>
</protein>
<dbReference type="CDD" id="cd00776">
    <property type="entry name" value="AsxRS_core"/>
    <property type="match status" value="1"/>
</dbReference>
<dbReference type="PANTHER" id="PTHR43450">
    <property type="entry name" value="ASPARTYL-TRNA SYNTHETASE"/>
    <property type="match status" value="1"/>
</dbReference>
<dbReference type="HAMAP" id="MF_02075">
    <property type="entry name" value="Asp_tRNA_synth_type2"/>
    <property type="match status" value="1"/>
</dbReference>
<dbReference type="Pfam" id="PF09924">
    <property type="entry name" value="LPG_synthase_C"/>
    <property type="match status" value="1"/>
</dbReference>
<evidence type="ECO:0000256" key="1">
    <source>
        <dbReference type="ARBA" id="ARBA00004496"/>
    </source>
</evidence>
<comment type="catalytic activity">
    <reaction evidence="12">
        <text>tRNA(Asp) + L-aspartate + ATP = L-aspartyl-tRNA(Asp) + AMP + diphosphate</text>
        <dbReference type="Rhea" id="RHEA:19649"/>
        <dbReference type="Rhea" id="RHEA-COMP:9660"/>
        <dbReference type="Rhea" id="RHEA-COMP:9678"/>
        <dbReference type="ChEBI" id="CHEBI:29991"/>
        <dbReference type="ChEBI" id="CHEBI:30616"/>
        <dbReference type="ChEBI" id="CHEBI:33019"/>
        <dbReference type="ChEBI" id="CHEBI:78442"/>
        <dbReference type="ChEBI" id="CHEBI:78516"/>
        <dbReference type="ChEBI" id="CHEBI:456215"/>
        <dbReference type="EC" id="6.1.1.12"/>
    </reaction>
</comment>
<evidence type="ECO:0000259" key="14">
    <source>
        <dbReference type="PROSITE" id="PS50862"/>
    </source>
</evidence>
<dbReference type="Pfam" id="PF00152">
    <property type="entry name" value="tRNA-synt_2"/>
    <property type="match status" value="1"/>
</dbReference>
<feature type="compositionally biased region" description="Basic and acidic residues" evidence="13">
    <location>
        <begin position="46"/>
        <end position="55"/>
    </location>
</feature>
<keyword evidence="7" id="KW-0547">Nucleotide-binding</keyword>
<dbReference type="GO" id="GO:0004815">
    <property type="term" value="F:aspartate-tRNA ligase activity"/>
    <property type="evidence" value="ECO:0007669"/>
    <property type="project" value="UniProtKB-EC"/>
</dbReference>
<keyword evidence="10" id="KW-0030">Aminoacyl-tRNA synthetase</keyword>
<evidence type="ECO:0000256" key="13">
    <source>
        <dbReference type="SAM" id="MobiDB-lite"/>
    </source>
</evidence>
<evidence type="ECO:0000256" key="10">
    <source>
        <dbReference type="ARBA" id="ARBA00023146"/>
    </source>
</evidence>
<evidence type="ECO:0000256" key="5">
    <source>
        <dbReference type="ARBA" id="ARBA00022490"/>
    </source>
</evidence>
<dbReference type="GO" id="GO:0005829">
    <property type="term" value="C:cytosol"/>
    <property type="evidence" value="ECO:0007669"/>
    <property type="project" value="TreeGrafter"/>
</dbReference>
<dbReference type="GO" id="GO:0006422">
    <property type="term" value="P:aspartyl-tRNA aminoacylation"/>
    <property type="evidence" value="ECO:0007669"/>
    <property type="project" value="InterPro"/>
</dbReference>
<dbReference type="Gene3D" id="2.40.50.140">
    <property type="entry name" value="Nucleic acid-binding proteins"/>
    <property type="match status" value="1"/>
</dbReference>
<evidence type="ECO:0000256" key="4">
    <source>
        <dbReference type="ARBA" id="ARBA00018853"/>
    </source>
</evidence>